<accession>A0A1L9QXH3</accession>
<evidence type="ECO:0000313" key="2">
    <source>
        <dbReference type="Proteomes" id="UP000183940"/>
    </source>
</evidence>
<dbReference type="AlphaFoldDB" id="A0A1L9QXH3"/>
<protein>
    <recommendedName>
        <fullName evidence="3">Competence protein ComFB</fullName>
    </recommendedName>
</protein>
<reference evidence="1" key="1">
    <citation type="submission" date="2016-10" db="EMBL/GenBank/DDBJ databases">
        <title>CRISPR-Cas defence system in Roseofilum reptotaenium: evidence of a bacteriophage-cyanobacterium arms race in the coral black band disease.</title>
        <authorList>
            <person name="Buerger P."/>
            <person name="Wood-Charlson E.M."/>
            <person name="Weynberg K.D."/>
            <person name="Willis B."/>
            <person name="Van Oppen M.J."/>
        </authorList>
    </citation>
    <scope>NUCLEOTIDE SEQUENCE [LARGE SCALE GENOMIC DNA]</scope>
    <source>
        <strain evidence="1">AO1-A</strain>
    </source>
</reference>
<evidence type="ECO:0000313" key="1">
    <source>
        <dbReference type="EMBL" id="OJJ27364.1"/>
    </source>
</evidence>
<proteinExistence type="predicted"/>
<dbReference type="Proteomes" id="UP000183940">
    <property type="component" value="Unassembled WGS sequence"/>
</dbReference>
<comment type="caution">
    <text evidence="1">The sequence shown here is derived from an EMBL/GenBank/DDBJ whole genome shotgun (WGS) entry which is preliminary data.</text>
</comment>
<name>A0A1L9QXH3_9CYAN</name>
<keyword evidence="2" id="KW-1185">Reference proteome</keyword>
<dbReference type="Pfam" id="PF10719">
    <property type="entry name" value="ComFB"/>
    <property type="match status" value="1"/>
</dbReference>
<gene>
    <name evidence="1" type="ORF">BI308_02470</name>
</gene>
<dbReference type="STRING" id="1925591.BI308_02470"/>
<dbReference type="EMBL" id="MLAW01000002">
    <property type="protein sequence ID" value="OJJ27364.1"/>
    <property type="molecule type" value="Genomic_DNA"/>
</dbReference>
<sequence length="149" mass="17205">MLNRNSSSPKVYHNVIELLVTEEVQEQLKKVPHNLQPYIEPVEVATYALNRLPALYASSEEGQKRQLKYARQQLQEQITLAVRQGIMAVQRDPIRNSTPLSWISDDRLEAAQRALEALRLVLNRPDLSWETLVPVVRQALYKAARKQKH</sequence>
<evidence type="ECO:0008006" key="3">
    <source>
        <dbReference type="Google" id="ProtNLM"/>
    </source>
</evidence>
<organism evidence="1 2">
    <name type="scientific">Roseofilum reptotaenium AO1-A</name>
    <dbReference type="NCBI Taxonomy" id="1925591"/>
    <lineage>
        <taxon>Bacteria</taxon>
        <taxon>Bacillati</taxon>
        <taxon>Cyanobacteriota</taxon>
        <taxon>Cyanophyceae</taxon>
        <taxon>Desertifilales</taxon>
        <taxon>Desertifilaceae</taxon>
        <taxon>Roseofilum</taxon>
    </lineage>
</organism>
<dbReference type="InterPro" id="IPR019657">
    <property type="entry name" value="ComFB"/>
</dbReference>